<keyword evidence="3" id="KW-1185">Reference proteome</keyword>
<proteinExistence type="predicted"/>
<comment type="caution">
    <text evidence="2">The sequence shown here is derived from an EMBL/GenBank/DDBJ whole genome shotgun (WGS) entry which is preliminary data.</text>
</comment>
<evidence type="ECO:0000256" key="1">
    <source>
        <dbReference type="SAM" id="MobiDB-lite"/>
    </source>
</evidence>
<dbReference type="Proteomes" id="UP001420932">
    <property type="component" value="Unassembled WGS sequence"/>
</dbReference>
<gene>
    <name evidence="2" type="ORF">Syun_004796</name>
</gene>
<dbReference type="AlphaFoldDB" id="A0AAP0L715"/>
<evidence type="ECO:0000313" key="3">
    <source>
        <dbReference type="Proteomes" id="UP001420932"/>
    </source>
</evidence>
<feature type="region of interest" description="Disordered" evidence="1">
    <location>
        <begin position="140"/>
        <end position="181"/>
    </location>
</feature>
<feature type="compositionally biased region" description="Acidic residues" evidence="1">
    <location>
        <begin position="172"/>
        <end position="181"/>
    </location>
</feature>
<reference evidence="2 3" key="1">
    <citation type="submission" date="2024-01" db="EMBL/GenBank/DDBJ databases">
        <title>Genome assemblies of Stephania.</title>
        <authorList>
            <person name="Yang L."/>
        </authorList>
    </citation>
    <scope>NUCLEOTIDE SEQUENCE [LARGE SCALE GENOMIC DNA]</scope>
    <source>
        <strain evidence="2">YNDBR</strain>
        <tissue evidence="2">Leaf</tissue>
    </source>
</reference>
<organism evidence="2 3">
    <name type="scientific">Stephania yunnanensis</name>
    <dbReference type="NCBI Taxonomy" id="152371"/>
    <lineage>
        <taxon>Eukaryota</taxon>
        <taxon>Viridiplantae</taxon>
        <taxon>Streptophyta</taxon>
        <taxon>Embryophyta</taxon>
        <taxon>Tracheophyta</taxon>
        <taxon>Spermatophyta</taxon>
        <taxon>Magnoliopsida</taxon>
        <taxon>Ranunculales</taxon>
        <taxon>Menispermaceae</taxon>
        <taxon>Menispermoideae</taxon>
        <taxon>Cissampelideae</taxon>
        <taxon>Stephania</taxon>
    </lineage>
</organism>
<protein>
    <submittedName>
        <fullName evidence="2">Uncharacterized protein</fullName>
    </submittedName>
</protein>
<sequence>MLPSPWPWALAPPPPMQINKIADAKFPHLHQHLLTTDTALFRQLSCFHAFGFSVGRPTQLLAITINDFGAKLVRRREEHTQATPDRPIDEEELYYDAAGICPKGRVYGLGSLARKNKRYADPGASTSQEPMSQSRIHMDFSANNSQAPPPPPPQEHHQQVGMDPACSPQQQYDDDDRDYPDWVDEEHLGDERCYNTPKELFEGGARRWRMPTAGFVA</sequence>
<evidence type="ECO:0000313" key="2">
    <source>
        <dbReference type="EMBL" id="KAK9163894.1"/>
    </source>
</evidence>
<dbReference type="EMBL" id="JBBNAF010000002">
    <property type="protein sequence ID" value="KAK9163894.1"/>
    <property type="molecule type" value="Genomic_DNA"/>
</dbReference>
<accession>A0AAP0L715</accession>
<name>A0AAP0L715_9MAGN</name>